<dbReference type="RefSeq" id="WP_236331400.1">
    <property type="nucleotide sequence ID" value="NZ_JAKIJS010000001.1"/>
</dbReference>
<feature type="transmembrane region" description="Helical" evidence="1">
    <location>
        <begin position="161"/>
        <end position="184"/>
    </location>
</feature>
<comment type="caution">
    <text evidence="2">The sequence shown here is derived from an EMBL/GenBank/DDBJ whole genome shotgun (WGS) entry which is preliminary data.</text>
</comment>
<gene>
    <name evidence="2" type="ORF">L2716_02330</name>
</gene>
<feature type="transmembrane region" description="Helical" evidence="1">
    <location>
        <begin position="92"/>
        <end position="110"/>
    </location>
</feature>
<feature type="transmembrane region" description="Helical" evidence="1">
    <location>
        <begin position="122"/>
        <end position="140"/>
    </location>
</feature>
<keyword evidence="3" id="KW-1185">Reference proteome</keyword>
<proteinExistence type="predicted"/>
<evidence type="ECO:0000256" key="1">
    <source>
        <dbReference type="SAM" id="Phobius"/>
    </source>
</evidence>
<keyword evidence="1" id="KW-0812">Transmembrane</keyword>
<organism evidence="2 3">
    <name type="scientific">Pseudalkalibacillus berkeleyi</name>
    <dbReference type="NCBI Taxonomy" id="1069813"/>
    <lineage>
        <taxon>Bacteria</taxon>
        <taxon>Bacillati</taxon>
        <taxon>Bacillota</taxon>
        <taxon>Bacilli</taxon>
        <taxon>Bacillales</taxon>
        <taxon>Fictibacillaceae</taxon>
        <taxon>Pseudalkalibacillus</taxon>
    </lineage>
</organism>
<accession>A0ABS9GY66</accession>
<reference evidence="2 3" key="1">
    <citation type="submission" date="2022-01" db="EMBL/GenBank/DDBJ databases">
        <title>Alkalihalobacillus sp. EGI L200015, a novel bacterium isolated from a salt lake sediment.</title>
        <authorList>
            <person name="Gao L."/>
            <person name="Fang B.-Z."/>
            <person name="Li W.-J."/>
        </authorList>
    </citation>
    <scope>NUCLEOTIDE SEQUENCE [LARGE SCALE GENOMIC DNA]</scope>
    <source>
        <strain evidence="2 3">KCTC 12718</strain>
    </source>
</reference>
<protein>
    <recommendedName>
        <fullName evidence="4">DUF3278 domain-containing protein</fullName>
    </recommendedName>
</protein>
<evidence type="ECO:0000313" key="3">
    <source>
        <dbReference type="Proteomes" id="UP001649381"/>
    </source>
</evidence>
<name>A0ABS9GY66_9BACL</name>
<feature type="transmembrane region" description="Helical" evidence="1">
    <location>
        <begin position="38"/>
        <end position="57"/>
    </location>
</feature>
<keyword evidence="1" id="KW-1133">Transmembrane helix</keyword>
<keyword evidence="1" id="KW-0472">Membrane</keyword>
<feature type="transmembrane region" description="Helical" evidence="1">
    <location>
        <begin position="12"/>
        <end position="32"/>
    </location>
</feature>
<evidence type="ECO:0008006" key="4">
    <source>
        <dbReference type="Google" id="ProtNLM"/>
    </source>
</evidence>
<dbReference type="Proteomes" id="UP001649381">
    <property type="component" value="Unassembled WGS sequence"/>
</dbReference>
<dbReference type="EMBL" id="JAKIJS010000001">
    <property type="protein sequence ID" value="MCF6136550.1"/>
    <property type="molecule type" value="Genomic_DNA"/>
</dbReference>
<sequence length="185" mass="21449">MEQERLLILRKAQLLYLNIHLIVAIVLISFVFESVMTLNQLFVFVAVINIAQSIMIFKTGKPIGAMLSEKMKELYEYEAEKMGAEWRAQKKLNAFALLFVGLLFIFNAWVVDNDQPIHSFDMFPMMFFVFFFLIVLMNVTNHLHSRKVDRGFVKKGYTKKMFLYSLAIGVVTFSIMNLILMVGVN</sequence>
<evidence type="ECO:0000313" key="2">
    <source>
        <dbReference type="EMBL" id="MCF6136550.1"/>
    </source>
</evidence>